<dbReference type="InterPro" id="IPR000150">
    <property type="entry name" value="Cof"/>
</dbReference>
<dbReference type="SFLD" id="SFLDS00003">
    <property type="entry name" value="Haloacid_Dehalogenase"/>
    <property type="match status" value="1"/>
</dbReference>
<dbReference type="Pfam" id="PF08282">
    <property type="entry name" value="Hydrolase_3"/>
    <property type="match status" value="1"/>
</dbReference>
<dbReference type="GO" id="GO:0016787">
    <property type="term" value="F:hydrolase activity"/>
    <property type="evidence" value="ECO:0007669"/>
    <property type="project" value="UniProtKB-KW"/>
</dbReference>
<proteinExistence type="predicted"/>
<dbReference type="PANTHER" id="PTHR10000:SF8">
    <property type="entry name" value="HAD SUPERFAMILY HYDROLASE-LIKE, TYPE 3"/>
    <property type="match status" value="1"/>
</dbReference>
<name>A0ABR8Q2R2_9CLOT</name>
<comment type="caution">
    <text evidence="1">The sequence shown here is derived from an EMBL/GenBank/DDBJ whole genome shotgun (WGS) entry which is preliminary data.</text>
</comment>
<dbReference type="InterPro" id="IPR036412">
    <property type="entry name" value="HAD-like_sf"/>
</dbReference>
<dbReference type="NCBIfam" id="TIGR01484">
    <property type="entry name" value="HAD-SF-IIB"/>
    <property type="match status" value="1"/>
</dbReference>
<dbReference type="PANTHER" id="PTHR10000">
    <property type="entry name" value="PHOSPHOSERINE PHOSPHATASE"/>
    <property type="match status" value="1"/>
</dbReference>
<keyword evidence="1" id="KW-0378">Hydrolase</keyword>
<reference evidence="1 2" key="1">
    <citation type="submission" date="2020-08" db="EMBL/GenBank/DDBJ databases">
        <title>A Genomic Blueprint of the Chicken Gut Microbiome.</title>
        <authorList>
            <person name="Gilroy R."/>
            <person name="Ravi A."/>
            <person name="Getino M."/>
            <person name="Pursley I."/>
            <person name="Horton D.L."/>
            <person name="Alikhan N.-F."/>
            <person name="Baker D."/>
            <person name="Gharbi K."/>
            <person name="Hall N."/>
            <person name="Watson M."/>
            <person name="Adriaenssens E.M."/>
            <person name="Foster-Nyarko E."/>
            <person name="Jarju S."/>
            <person name="Secka A."/>
            <person name="Antonio M."/>
            <person name="Oren A."/>
            <person name="Chaudhuri R."/>
            <person name="La Ragione R.M."/>
            <person name="Hildebrand F."/>
            <person name="Pallen M.J."/>
        </authorList>
    </citation>
    <scope>NUCLEOTIDE SEQUENCE [LARGE SCALE GENOMIC DNA]</scope>
    <source>
        <strain evidence="1 2">Sa3CUN1</strain>
    </source>
</reference>
<dbReference type="Gene3D" id="3.40.50.1000">
    <property type="entry name" value="HAD superfamily/HAD-like"/>
    <property type="match status" value="1"/>
</dbReference>
<evidence type="ECO:0000313" key="1">
    <source>
        <dbReference type="EMBL" id="MBD7914705.1"/>
    </source>
</evidence>
<dbReference type="InterPro" id="IPR023214">
    <property type="entry name" value="HAD_sf"/>
</dbReference>
<accession>A0ABR8Q2R2</accession>
<organism evidence="1 2">
    <name type="scientific">Clostridium gallinarum</name>
    <dbReference type="NCBI Taxonomy" id="2762246"/>
    <lineage>
        <taxon>Bacteria</taxon>
        <taxon>Bacillati</taxon>
        <taxon>Bacillota</taxon>
        <taxon>Clostridia</taxon>
        <taxon>Eubacteriales</taxon>
        <taxon>Clostridiaceae</taxon>
        <taxon>Clostridium</taxon>
    </lineage>
</organism>
<gene>
    <name evidence="1" type="ORF">H9660_06065</name>
</gene>
<dbReference type="EMBL" id="JACSQZ010000015">
    <property type="protein sequence ID" value="MBD7914705.1"/>
    <property type="molecule type" value="Genomic_DNA"/>
</dbReference>
<dbReference type="Gene3D" id="3.30.1240.10">
    <property type="match status" value="1"/>
</dbReference>
<dbReference type="Proteomes" id="UP000640335">
    <property type="component" value="Unassembled WGS sequence"/>
</dbReference>
<evidence type="ECO:0000313" key="2">
    <source>
        <dbReference type="Proteomes" id="UP000640335"/>
    </source>
</evidence>
<dbReference type="RefSeq" id="WP_191749472.1">
    <property type="nucleotide sequence ID" value="NZ_JACSQZ010000015.1"/>
</dbReference>
<keyword evidence="2" id="KW-1185">Reference proteome</keyword>
<dbReference type="SFLD" id="SFLDG01140">
    <property type="entry name" value="C2.B:_Phosphomannomutase_and_P"/>
    <property type="match status" value="1"/>
</dbReference>
<sequence length="274" mass="31142">MKNKGAVFFDVDGTLIDWTKKIHVPTKATKKAIEKLKENGYLAILATGRPKNCIDEGILDLGLDGYILSNGAYAEIDNKVLFNEPLDNKELKVLLNFLEENNVVYMLEGQEYNYVLDMKNNKILDLIREANLNINNFKTEWDKDTVKVSKIIAVAYDEKSFDIVVDRFKKEGYAFMSNLSNGGLFEIYKAKYTKGYGVDQLLNLLDIDKDNAYAFGDGENDIEMFQSVKYGIAMGGYHKRLEPYAYDFTEDVENEGIEKALIRLGIISDSLVEI</sequence>
<protein>
    <submittedName>
        <fullName evidence="1">HAD family hydrolase</fullName>
    </submittedName>
</protein>
<dbReference type="SUPFAM" id="SSF56784">
    <property type="entry name" value="HAD-like"/>
    <property type="match status" value="1"/>
</dbReference>
<dbReference type="InterPro" id="IPR006379">
    <property type="entry name" value="HAD-SF_hydro_IIB"/>
</dbReference>
<dbReference type="NCBIfam" id="TIGR00099">
    <property type="entry name" value="Cof-subfamily"/>
    <property type="match status" value="1"/>
</dbReference>